<proteinExistence type="inferred from homology"/>
<evidence type="ECO:0000256" key="7">
    <source>
        <dbReference type="ARBA" id="ARBA00023223"/>
    </source>
</evidence>
<dbReference type="Proteomes" id="UP001229486">
    <property type="component" value="Unassembled WGS sequence"/>
</dbReference>
<dbReference type="GO" id="GO:0003995">
    <property type="term" value="F:acyl-CoA dehydrogenase activity"/>
    <property type="evidence" value="ECO:0007669"/>
    <property type="project" value="InterPro"/>
</dbReference>
<comment type="caution">
    <text evidence="9">The sequence shown here is derived from an EMBL/GenBank/DDBJ whole genome shotgun (WGS) entry which is preliminary data.</text>
</comment>
<dbReference type="EMBL" id="JAURTK010000001">
    <property type="protein sequence ID" value="MDP9645706.1"/>
    <property type="molecule type" value="Genomic_DNA"/>
</dbReference>
<dbReference type="GO" id="GO:0008218">
    <property type="term" value="P:bioluminescence"/>
    <property type="evidence" value="ECO:0007669"/>
    <property type="project" value="UniProtKB-KW"/>
</dbReference>
<dbReference type="GO" id="GO:0050062">
    <property type="term" value="F:long-chain-fatty-acyl-CoA reductase activity"/>
    <property type="evidence" value="ECO:0007669"/>
    <property type="project" value="UniProtKB-EC"/>
</dbReference>
<name>A0AB73I6R9_9BURK</name>
<dbReference type="AlphaFoldDB" id="A0AB73I6R9"/>
<dbReference type="Pfam" id="PF05893">
    <property type="entry name" value="LuxC"/>
    <property type="match status" value="1"/>
</dbReference>
<evidence type="ECO:0000256" key="2">
    <source>
        <dbReference type="ARBA" id="ARBA00004908"/>
    </source>
</evidence>
<organism evidence="9 10">
    <name type="scientific">Paraburkholderia caledonica</name>
    <dbReference type="NCBI Taxonomy" id="134536"/>
    <lineage>
        <taxon>Bacteria</taxon>
        <taxon>Pseudomonadati</taxon>
        <taxon>Pseudomonadota</taxon>
        <taxon>Betaproteobacteria</taxon>
        <taxon>Burkholderiales</taxon>
        <taxon>Burkholderiaceae</taxon>
        <taxon>Paraburkholderia</taxon>
    </lineage>
</organism>
<dbReference type="EC" id="1.2.1.50" evidence="4"/>
<dbReference type="InterPro" id="IPR016162">
    <property type="entry name" value="Ald_DH_N"/>
</dbReference>
<comment type="function">
    <text evidence="1">LuxC is the fatty acid reductase enzyme responsible for synthesis of the aldehyde substrate for the luminescent reaction catalyzed by luciferase.</text>
</comment>
<dbReference type="InterPro" id="IPR008670">
    <property type="entry name" value="CoA_reduct_LuxC"/>
</dbReference>
<evidence type="ECO:0000256" key="8">
    <source>
        <dbReference type="ARBA" id="ARBA00049412"/>
    </source>
</evidence>
<comment type="catalytic activity">
    <reaction evidence="8">
        <text>a long-chain fatty aldehyde + NADP(+) + CoA = a long-chain fatty acyl-CoA + NADPH + H(+)</text>
        <dbReference type="Rhea" id="RHEA:15437"/>
        <dbReference type="ChEBI" id="CHEBI:15378"/>
        <dbReference type="ChEBI" id="CHEBI:17176"/>
        <dbReference type="ChEBI" id="CHEBI:57287"/>
        <dbReference type="ChEBI" id="CHEBI:57783"/>
        <dbReference type="ChEBI" id="CHEBI:58349"/>
        <dbReference type="ChEBI" id="CHEBI:83139"/>
        <dbReference type="EC" id="1.2.1.50"/>
    </reaction>
</comment>
<dbReference type="SUPFAM" id="SSF53720">
    <property type="entry name" value="ALDH-like"/>
    <property type="match status" value="1"/>
</dbReference>
<dbReference type="Gene3D" id="3.40.605.10">
    <property type="entry name" value="Aldehyde Dehydrogenase, Chain A, domain 1"/>
    <property type="match status" value="1"/>
</dbReference>
<dbReference type="InterPro" id="IPR016161">
    <property type="entry name" value="Ald_DH/histidinol_DH"/>
</dbReference>
<protein>
    <recommendedName>
        <fullName evidence="4">long-chain-fatty-acyl-CoA reductase</fullName>
        <ecNumber evidence="4">1.2.1.50</ecNumber>
    </recommendedName>
</protein>
<comment type="similarity">
    <text evidence="3">Belongs to the LuxC family.</text>
</comment>
<dbReference type="RefSeq" id="WP_392392846.1">
    <property type="nucleotide sequence ID" value="NZ_JAURTK010000001.1"/>
</dbReference>
<keyword evidence="6" id="KW-0560">Oxidoreductase</keyword>
<keyword evidence="7" id="KW-0455">Luminescence</keyword>
<evidence type="ECO:0000256" key="3">
    <source>
        <dbReference type="ARBA" id="ARBA00010915"/>
    </source>
</evidence>
<reference evidence="9" key="1">
    <citation type="submission" date="2023-07" db="EMBL/GenBank/DDBJ databases">
        <title>Sorghum-associated microbial communities from plants grown in Nebraska, USA.</title>
        <authorList>
            <person name="Schachtman D."/>
        </authorList>
    </citation>
    <scope>NUCLEOTIDE SEQUENCE</scope>
    <source>
        <strain evidence="9">DS1061</strain>
    </source>
</reference>
<comment type="pathway">
    <text evidence="2">Lipid metabolism; fatty acid reduction for biolumincescence.</text>
</comment>
<evidence type="ECO:0000313" key="9">
    <source>
        <dbReference type="EMBL" id="MDP9645706.1"/>
    </source>
</evidence>
<evidence type="ECO:0000256" key="6">
    <source>
        <dbReference type="ARBA" id="ARBA00023002"/>
    </source>
</evidence>
<sequence>MIRIPDEIQGKTTILVGRRDEISNAPAPVFDAARVEFLADLSRALLARAETRSMPDVVSFAYWCRRANLTQLATKFGSRDEVRMGLGLSFHVCPSNVPVNFAFSLAFGLLSGNTCVLRLPSRASATAEVLVEAIADLLKDERHAALSDCILLTRFERDDLLNRFWLSVADARLVWGGDQTVEHMRALPSRPRSREVAFSDRYSLCVMEPQAVLSLDDEGLRTLCHQMFNDLYLMDQAACSSPQLVAWIGSQDAVEAAKERLWPALVKHVAQRYTPEPVQVMDKYVQACRHAFDNEQVVAIRQHGNLLYRVELSAVGADQDECRGYFGTIHEVTLASLDKLAPIVNERYQTLTYFGVDKTQLQDFVVSRRLRGIDRVVPIGRALDMNIVWDGYDVVASLSRVVDIQ</sequence>
<evidence type="ECO:0000256" key="4">
    <source>
        <dbReference type="ARBA" id="ARBA00013020"/>
    </source>
</evidence>
<evidence type="ECO:0000313" key="10">
    <source>
        <dbReference type="Proteomes" id="UP001229486"/>
    </source>
</evidence>
<gene>
    <name evidence="9" type="ORF">J2793_001128</name>
</gene>
<keyword evidence="5" id="KW-0521">NADP</keyword>
<accession>A0AB73I6R9</accession>
<evidence type="ECO:0000256" key="5">
    <source>
        <dbReference type="ARBA" id="ARBA00022857"/>
    </source>
</evidence>
<evidence type="ECO:0000256" key="1">
    <source>
        <dbReference type="ARBA" id="ARBA00003277"/>
    </source>
</evidence>